<organism evidence="2 3">
    <name type="scientific">Desulfosoma caldarium</name>
    <dbReference type="NCBI Taxonomy" id="610254"/>
    <lineage>
        <taxon>Bacteria</taxon>
        <taxon>Pseudomonadati</taxon>
        <taxon>Thermodesulfobacteriota</taxon>
        <taxon>Syntrophobacteria</taxon>
        <taxon>Syntrophobacterales</taxon>
        <taxon>Syntrophobacteraceae</taxon>
        <taxon>Desulfosoma</taxon>
    </lineage>
</organism>
<gene>
    <name evidence="2" type="ORF">EDC27_3003</name>
</gene>
<evidence type="ECO:0000256" key="1">
    <source>
        <dbReference type="SAM" id="SignalP"/>
    </source>
</evidence>
<feature type="signal peptide" evidence="1">
    <location>
        <begin position="1"/>
        <end position="24"/>
    </location>
</feature>
<dbReference type="EMBL" id="RJVA01000016">
    <property type="protein sequence ID" value="ROQ89886.1"/>
    <property type="molecule type" value="Genomic_DNA"/>
</dbReference>
<keyword evidence="3" id="KW-1185">Reference proteome</keyword>
<evidence type="ECO:0000313" key="2">
    <source>
        <dbReference type="EMBL" id="ROQ89886.1"/>
    </source>
</evidence>
<name>A0A3N1US17_9BACT</name>
<reference evidence="2 3" key="1">
    <citation type="submission" date="2018-11" db="EMBL/GenBank/DDBJ databases">
        <title>Genomic Encyclopedia of Type Strains, Phase IV (KMG-IV): sequencing the most valuable type-strain genomes for metagenomic binning, comparative biology and taxonomic classification.</title>
        <authorList>
            <person name="Goeker M."/>
        </authorList>
    </citation>
    <scope>NUCLEOTIDE SEQUENCE [LARGE SCALE GENOMIC DNA]</scope>
    <source>
        <strain evidence="2 3">DSM 22027</strain>
    </source>
</reference>
<dbReference type="AlphaFoldDB" id="A0A3N1US17"/>
<accession>A0A3N1US17</accession>
<keyword evidence="1" id="KW-0732">Signal</keyword>
<evidence type="ECO:0000313" key="3">
    <source>
        <dbReference type="Proteomes" id="UP000276223"/>
    </source>
</evidence>
<feature type="chain" id="PRO_5018054174" evidence="1">
    <location>
        <begin position="25"/>
        <end position="79"/>
    </location>
</feature>
<sequence length="79" mass="8880">MGKRWSAWLLVTALIMVLRPAAIAARTIRVCTDDNFPLTFAMKQAVSQAYFMIFFEKWPSRKTGPCVSVTKAGHSVYVP</sequence>
<protein>
    <submittedName>
        <fullName evidence="2">Uncharacterized protein</fullName>
    </submittedName>
</protein>
<dbReference type="Proteomes" id="UP000276223">
    <property type="component" value="Unassembled WGS sequence"/>
</dbReference>
<proteinExistence type="predicted"/>
<comment type="caution">
    <text evidence="2">The sequence shown here is derived from an EMBL/GenBank/DDBJ whole genome shotgun (WGS) entry which is preliminary data.</text>
</comment>